<evidence type="ECO:0000256" key="1">
    <source>
        <dbReference type="SAM" id="MobiDB-lite"/>
    </source>
</evidence>
<reference evidence="2" key="1">
    <citation type="submission" date="2022-07" db="EMBL/GenBank/DDBJ databases">
        <title>Genome Sequence of Agrocybe chaxingu.</title>
        <authorList>
            <person name="Buettner E."/>
        </authorList>
    </citation>
    <scope>NUCLEOTIDE SEQUENCE</scope>
    <source>
        <strain evidence="2">MP-N11</strain>
    </source>
</reference>
<feature type="region of interest" description="Disordered" evidence="1">
    <location>
        <begin position="1"/>
        <end position="23"/>
    </location>
</feature>
<organism evidence="2 3">
    <name type="scientific">Agrocybe chaxingu</name>
    <dbReference type="NCBI Taxonomy" id="84603"/>
    <lineage>
        <taxon>Eukaryota</taxon>
        <taxon>Fungi</taxon>
        <taxon>Dikarya</taxon>
        <taxon>Basidiomycota</taxon>
        <taxon>Agaricomycotina</taxon>
        <taxon>Agaricomycetes</taxon>
        <taxon>Agaricomycetidae</taxon>
        <taxon>Agaricales</taxon>
        <taxon>Agaricineae</taxon>
        <taxon>Strophariaceae</taxon>
        <taxon>Agrocybe</taxon>
    </lineage>
</organism>
<dbReference type="OrthoDB" id="3365698at2759"/>
<name>A0A9W8K631_9AGAR</name>
<keyword evidence="3" id="KW-1185">Reference proteome</keyword>
<protein>
    <recommendedName>
        <fullName evidence="4">F-box domain-containing protein</fullName>
    </recommendedName>
</protein>
<evidence type="ECO:0000313" key="3">
    <source>
        <dbReference type="Proteomes" id="UP001148786"/>
    </source>
</evidence>
<proteinExistence type="predicted"/>
<dbReference type="AlphaFoldDB" id="A0A9W8K631"/>
<evidence type="ECO:0008006" key="4">
    <source>
        <dbReference type="Google" id="ProtNLM"/>
    </source>
</evidence>
<dbReference type="Proteomes" id="UP001148786">
    <property type="component" value="Unassembled WGS sequence"/>
</dbReference>
<accession>A0A9W8K631</accession>
<gene>
    <name evidence="2" type="ORF">NLJ89_g2335</name>
</gene>
<sequence>MSDETSDSENDIEYPSTFPAALKNNTPVSQQTMRDALELRKQEEKALLPLIDEFHTIDPQIRALRKRKRWLRKEAALHKGAIRACSTILSPFRRLPPDILHEIALQCLPKYQFGIRRQAPVSLSQVCSAWRTAVLSMSRLWSELYVEIQDADHPIYPLSIRIREFFKRAGQRPLTFKLFSQWNQMALKSSEFILRFLDLIHPTIISVTRLYLGGSSIFHLLSLFRKYSFKNLELLVLVERSDGSTSDSLMRRSSHVFPQSHLRQLFLDLPDADHNSSFFQMFCWSNLTKLTMLDYLYVEEWTQVLDVCPMLQVGFFRIIVTDNIGGQERPPPHVHSTLHDLVLDLHGEGIFPAYHTLSIPEILQIFQFPALQRIEVIHKVTYEATRTTILEPIVPLTTLSLIDDHYNCFQWFIPLVFAGVNVRQFEFRGTNYLNNIHLVELLISQDPIVLPSLSSLVLHLPLPGRRDDDVSNKSIFADKFMEMVHARCSREPTAPFRSLLELDVSIIEAEEVHTTLLERSRPYADRVHIRFEDKKIRSQHHEEEFMEQWHRDL</sequence>
<evidence type="ECO:0000313" key="2">
    <source>
        <dbReference type="EMBL" id="KAJ3514509.1"/>
    </source>
</evidence>
<dbReference type="EMBL" id="JANKHO010000141">
    <property type="protein sequence ID" value="KAJ3514509.1"/>
    <property type="molecule type" value="Genomic_DNA"/>
</dbReference>
<comment type="caution">
    <text evidence="2">The sequence shown here is derived from an EMBL/GenBank/DDBJ whole genome shotgun (WGS) entry which is preliminary data.</text>
</comment>
<feature type="compositionally biased region" description="Acidic residues" evidence="1">
    <location>
        <begin position="1"/>
        <end position="12"/>
    </location>
</feature>